<sequence length="290" mass="31658">MKFSGLLFSVAIAAAAPAFVLEENSNSSTTEISFSWDATWNQDFEIHKSCNLSQRNQLVQAFTETKLLAQHAKEHTLRFGNLSKFYRKYFGDAPSGEVVGLYENVISANKTGVLFRCDNIDGNCDLDGYAGHWRGSNGTDETVICDLSYTSRLFLSQVCSRGYTVAGSKNTVFWAGDLLHRIWHTDKIGQGVVGHYADTYNECLDLAKNNATYAIRNSASLRYYAMDVYAYDIAVPGKGCTGKAPKDTTSTSQASAASETASETATKSKETGSDHGSECHTHANGETHCV</sequence>
<reference evidence="1" key="1">
    <citation type="submission" date="2023-04" db="EMBL/GenBank/DDBJ databases">
        <title>Draft Genome sequencing of Naganishia species isolated from polar environments using Oxford Nanopore Technology.</title>
        <authorList>
            <person name="Leo P."/>
            <person name="Venkateswaran K."/>
        </authorList>
    </citation>
    <scope>NUCLEOTIDE SEQUENCE</scope>
    <source>
        <strain evidence="1">MNA-CCFEE 5261</strain>
    </source>
</reference>
<protein>
    <submittedName>
        <fullName evidence="1">Uncharacterized protein</fullName>
    </submittedName>
</protein>
<dbReference type="EMBL" id="JASBWR010000017">
    <property type="protein sequence ID" value="KAJ9109573.1"/>
    <property type="molecule type" value="Genomic_DNA"/>
</dbReference>
<dbReference type="Proteomes" id="UP001241377">
    <property type="component" value="Unassembled WGS sequence"/>
</dbReference>
<evidence type="ECO:0000313" key="1">
    <source>
        <dbReference type="EMBL" id="KAJ9109573.1"/>
    </source>
</evidence>
<proteinExistence type="predicted"/>
<gene>
    <name evidence="1" type="ORF">QFC19_002012</name>
</gene>
<accession>A0ACC2WDL9</accession>
<organism evidence="1 2">
    <name type="scientific">Naganishia cerealis</name>
    <dbReference type="NCBI Taxonomy" id="610337"/>
    <lineage>
        <taxon>Eukaryota</taxon>
        <taxon>Fungi</taxon>
        <taxon>Dikarya</taxon>
        <taxon>Basidiomycota</taxon>
        <taxon>Agaricomycotina</taxon>
        <taxon>Tremellomycetes</taxon>
        <taxon>Filobasidiales</taxon>
        <taxon>Filobasidiaceae</taxon>
        <taxon>Naganishia</taxon>
    </lineage>
</organism>
<keyword evidence="2" id="KW-1185">Reference proteome</keyword>
<comment type="caution">
    <text evidence="1">The sequence shown here is derived from an EMBL/GenBank/DDBJ whole genome shotgun (WGS) entry which is preliminary data.</text>
</comment>
<evidence type="ECO:0000313" key="2">
    <source>
        <dbReference type="Proteomes" id="UP001241377"/>
    </source>
</evidence>
<name>A0ACC2WDL9_9TREE</name>